<feature type="region of interest" description="Disordered" evidence="1">
    <location>
        <begin position="70"/>
        <end position="128"/>
    </location>
</feature>
<dbReference type="EMBL" id="MN740091">
    <property type="protein sequence ID" value="QHT87510.1"/>
    <property type="molecule type" value="Genomic_DNA"/>
</dbReference>
<dbReference type="AlphaFoldDB" id="A0A6C0I4K3"/>
<evidence type="ECO:0000313" key="2">
    <source>
        <dbReference type="EMBL" id="QHT87510.1"/>
    </source>
</evidence>
<proteinExistence type="predicted"/>
<name>A0A6C0I4K3_9ZZZZ</name>
<protein>
    <submittedName>
        <fullName evidence="2">Uncharacterized protein</fullName>
    </submittedName>
</protein>
<reference evidence="2" key="1">
    <citation type="journal article" date="2020" name="Nature">
        <title>Giant virus diversity and host interactions through global metagenomics.</title>
        <authorList>
            <person name="Schulz F."/>
            <person name="Roux S."/>
            <person name="Paez-Espino D."/>
            <person name="Jungbluth S."/>
            <person name="Walsh D.A."/>
            <person name="Denef V.J."/>
            <person name="McMahon K.D."/>
            <person name="Konstantinidis K.T."/>
            <person name="Eloe-Fadrosh E.A."/>
            <person name="Kyrpides N.C."/>
            <person name="Woyke T."/>
        </authorList>
    </citation>
    <scope>NUCLEOTIDE SEQUENCE</scope>
    <source>
        <strain evidence="2">GVMAG-M-3300023184-190</strain>
    </source>
</reference>
<sequence>MNQKYVMATIRLPILIKEDKTIEPLVDLINMMFEPCSDLPEKTLEKHNYQSLLHSILSHDAITQLKEEVGEQKKEEEVGEQKKEEEVVEEQKKEEVVEEQKKEEVVEEQKKEEVGEQKKEEVGEPKKEEVEEKKSIVILAEDILPKRAIDLHNITLRRKRAKIINRKTAKHFTINIENAVQELMN</sequence>
<organism evidence="2">
    <name type="scientific">viral metagenome</name>
    <dbReference type="NCBI Taxonomy" id="1070528"/>
    <lineage>
        <taxon>unclassified sequences</taxon>
        <taxon>metagenomes</taxon>
        <taxon>organismal metagenomes</taxon>
    </lineage>
</organism>
<accession>A0A6C0I4K3</accession>
<evidence type="ECO:0000256" key="1">
    <source>
        <dbReference type="SAM" id="MobiDB-lite"/>
    </source>
</evidence>